<dbReference type="InterPro" id="IPR015943">
    <property type="entry name" value="WD40/YVTN_repeat-like_dom_sf"/>
</dbReference>
<dbReference type="Pfam" id="PF00400">
    <property type="entry name" value="WD40"/>
    <property type="match status" value="3"/>
</dbReference>
<dbReference type="InterPro" id="IPR036322">
    <property type="entry name" value="WD40_repeat_dom_sf"/>
</dbReference>
<reference evidence="4" key="2">
    <citation type="journal article" date="2020" name="Nat. Commun.">
        <title>Large-scale genome sequencing of mycorrhizal fungi provides insights into the early evolution of symbiotic traits.</title>
        <authorList>
            <person name="Miyauchi S."/>
            <person name="Kiss E."/>
            <person name="Kuo A."/>
            <person name="Drula E."/>
            <person name="Kohler A."/>
            <person name="Sanchez-Garcia M."/>
            <person name="Morin E."/>
            <person name="Andreopoulos B."/>
            <person name="Barry K.W."/>
            <person name="Bonito G."/>
            <person name="Buee M."/>
            <person name="Carver A."/>
            <person name="Chen C."/>
            <person name="Cichocki N."/>
            <person name="Clum A."/>
            <person name="Culley D."/>
            <person name="Crous P.W."/>
            <person name="Fauchery L."/>
            <person name="Girlanda M."/>
            <person name="Hayes R.D."/>
            <person name="Keri Z."/>
            <person name="LaButti K."/>
            <person name="Lipzen A."/>
            <person name="Lombard V."/>
            <person name="Magnuson J."/>
            <person name="Maillard F."/>
            <person name="Murat C."/>
            <person name="Nolan M."/>
            <person name="Ohm R.A."/>
            <person name="Pangilinan J."/>
            <person name="Pereira M.F."/>
            <person name="Perotto S."/>
            <person name="Peter M."/>
            <person name="Pfister S."/>
            <person name="Riley R."/>
            <person name="Sitrit Y."/>
            <person name="Stielow J.B."/>
            <person name="Szollosi G."/>
            <person name="Zifcakova L."/>
            <person name="Stursova M."/>
            <person name="Spatafora J.W."/>
            <person name="Tedersoo L."/>
            <person name="Vaario L.M."/>
            <person name="Yamada A."/>
            <person name="Yan M."/>
            <person name="Wang P."/>
            <person name="Xu J."/>
            <person name="Bruns T."/>
            <person name="Baldrian P."/>
            <person name="Vilgalys R."/>
            <person name="Dunand C."/>
            <person name="Henrissat B."/>
            <person name="Grigoriev I.V."/>
            <person name="Hibbett D."/>
            <person name="Nagy L.G."/>
            <person name="Martin F.M."/>
        </authorList>
    </citation>
    <scope>NUCLEOTIDE SEQUENCE</scope>
    <source>
        <strain evidence="4">BED1</strain>
    </source>
</reference>
<dbReference type="PANTHER" id="PTHR10622">
    <property type="entry name" value="HET DOMAIN-CONTAINING PROTEIN"/>
    <property type="match status" value="1"/>
</dbReference>
<evidence type="ECO:0000256" key="1">
    <source>
        <dbReference type="PROSITE-ProRule" id="PRU00221"/>
    </source>
</evidence>
<dbReference type="InterPro" id="IPR010730">
    <property type="entry name" value="HET"/>
</dbReference>
<dbReference type="Pfam" id="PF06985">
    <property type="entry name" value="HET"/>
    <property type="match status" value="1"/>
</dbReference>
<organism evidence="4 5">
    <name type="scientific">Boletus edulis BED1</name>
    <dbReference type="NCBI Taxonomy" id="1328754"/>
    <lineage>
        <taxon>Eukaryota</taxon>
        <taxon>Fungi</taxon>
        <taxon>Dikarya</taxon>
        <taxon>Basidiomycota</taxon>
        <taxon>Agaricomycotina</taxon>
        <taxon>Agaricomycetes</taxon>
        <taxon>Agaricomycetidae</taxon>
        <taxon>Boletales</taxon>
        <taxon>Boletineae</taxon>
        <taxon>Boletaceae</taxon>
        <taxon>Boletoideae</taxon>
        <taxon>Boletus</taxon>
    </lineage>
</organism>
<accession>A0AAD4G7Q5</accession>
<protein>
    <recommendedName>
        <fullName evidence="6">Heterokaryon incompatibility domain-containing protein</fullName>
    </recommendedName>
</protein>
<sequence length="1297" mass="145922">MVNIHVRREDNGEWVRGLAIPLEDIQRFSLRPLKWLRFVAFAVLGVKGDLFDAFGAGRNIVNYDTVSVTDADGYYFFPDGNSSCLQPSFTDKVHSNRTLPSRRSQGLADKITASTVSTISTSRHNDFRHDVAKRDNKRCVIKGTTGKECHAAHIIPHSKGNRYIRLVISDRRSLYEDQQVDLRSDLNINSPENGMFLSTELHSRFGRGASAFLKTPNFALKPEDIPWVEPGEIPASRTTIQHFESWDPEDLFPVPQWDVQVDWTVQDAPLNILLDYTYGVAVIQRWATADILNLLEKHHETHYKIQPDDNDVLDDDPADPEYVPSEAVYHRGIHQTRTEAAQCRAIDTAIAFSMFIKGYPPGTTIDMLLQKQEEEAEMRSRQVAREKVQGWLETKFSYRLSEFQTQGTSVQDCQELISRRRKKRTLGGRFIPLDLALPEKSPVSCGALDGCGVDRKSPRMLEIKARNAIYTILFAEDGKQVLSGGVEGKLRRWRVEDGQEVDKPIRTKSAEIFAAALSPDGKWLVCGLRPSRYAGAAPYVMVWDALTHEKVFDIHSHTNTVLSVDVSPDSAKFATGSVDNLVFIWSMRTGQRRVGPLFHDGWVVAVRFSPDGDRIATASASFTPNPKSIRIYNSKDGQQLLNIPFWFSTEASSPLAWSIDGRQLFAVWSGGSEAKSFDTSSGMLLSKWSLPSCGSSASVAPACNQKFIIITSSKSMSFWDTLTCTQIGTVIKHANDVLSIALSPSDDCIVTGDKKGKVTIRSLHDILPSSYLTANTQDGVIHSWLETAIDDIIHGVFKISPLVLIDVKSGRLCSGAERAYMFKSEPHFKALVSSMTKERDDRRIQQVVEDFFRYVMLSHVWRGKEPSFQDVEQAGSVWKLDSSTLNEKLHKFCRVVHSDGYRWAWSDTCCIDKTISTVLNQSLKMMYKWYEASTATFVHLEDVASALPVGGLRGSKWLTRAWTSQELLAPKVVRFYTRDWKPYLGDTRTNHKESPVIMQELADAIQIARETIISFKPDDLTTREKLRLASTRKATLEEDIAYSLIGIFKSDIRPDYGEGDAALGHLLEEIVARSGDVRVLDWTGKSSSYNSCLPTIISVYNQLPYSSPAANDVEMDNRVAALKCSPTDAALIHKRVTRLPFARFANRRLHLPCIIFTVRKLDVQDIGSGLENCYRAKVAGIGEVGFQTSDRLSLEEPRGLIFVHPWIRDLRDPLDGFTWRSTVDDDMRPAATMNEYNRALWLVVRLQQPFHALLLQQQPDGEFKRIAAEHEIIVPGIQLERPDSLARDIHTGVVDIL</sequence>
<keyword evidence="1" id="KW-0853">WD repeat</keyword>
<dbReference type="InterPro" id="IPR001680">
    <property type="entry name" value="WD40_rpt"/>
</dbReference>
<evidence type="ECO:0000259" key="3">
    <source>
        <dbReference type="Pfam" id="PF13391"/>
    </source>
</evidence>
<dbReference type="PROSITE" id="PS50082">
    <property type="entry name" value="WD_REPEATS_2"/>
    <property type="match status" value="2"/>
</dbReference>
<reference evidence="4" key="1">
    <citation type="submission" date="2019-10" db="EMBL/GenBank/DDBJ databases">
        <authorList>
            <consortium name="DOE Joint Genome Institute"/>
            <person name="Kuo A."/>
            <person name="Miyauchi S."/>
            <person name="Kiss E."/>
            <person name="Drula E."/>
            <person name="Kohler A."/>
            <person name="Sanchez-Garcia M."/>
            <person name="Andreopoulos B."/>
            <person name="Barry K.W."/>
            <person name="Bonito G."/>
            <person name="Buee M."/>
            <person name="Carver A."/>
            <person name="Chen C."/>
            <person name="Cichocki N."/>
            <person name="Clum A."/>
            <person name="Culley D."/>
            <person name="Crous P.W."/>
            <person name="Fauchery L."/>
            <person name="Girlanda M."/>
            <person name="Hayes R."/>
            <person name="Keri Z."/>
            <person name="LaButti K."/>
            <person name="Lipzen A."/>
            <person name="Lombard V."/>
            <person name="Magnuson J."/>
            <person name="Maillard F."/>
            <person name="Morin E."/>
            <person name="Murat C."/>
            <person name="Nolan M."/>
            <person name="Ohm R."/>
            <person name="Pangilinan J."/>
            <person name="Pereira M."/>
            <person name="Perotto S."/>
            <person name="Peter M."/>
            <person name="Riley R."/>
            <person name="Sitrit Y."/>
            <person name="Stielow B."/>
            <person name="Szollosi G."/>
            <person name="Zifcakova L."/>
            <person name="Stursova M."/>
            <person name="Spatafora J.W."/>
            <person name="Tedersoo L."/>
            <person name="Vaario L.-M."/>
            <person name="Yamada A."/>
            <person name="Yan M."/>
            <person name="Wang P."/>
            <person name="Xu J."/>
            <person name="Bruns T."/>
            <person name="Baldrian P."/>
            <person name="Vilgalys R."/>
            <person name="Henrissat B."/>
            <person name="Grigoriev I.V."/>
            <person name="Hibbett D."/>
            <person name="Nagy L.G."/>
            <person name="Martin F.M."/>
        </authorList>
    </citation>
    <scope>NUCLEOTIDE SEQUENCE</scope>
    <source>
        <strain evidence="4">BED1</strain>
    </source>
</reference>
<evidence type="ECO:0000313" key="5">
    <source>
        <dbReference type="Proteomes" id="UP001194468"/>
    </source>
</evidence>
<feature type="repeat" description="WD" evidence="1">
    <location>
        <begin position="467"/>
        <end position="503"/>
    </location>
</feature>
<name>A0AAD4G7Q5_BOLED</name>
<dbReference type="PROSITE" id="PS50294">
    <property type="entry name" value="WD_REPEATS_REGION"/>
    <property type="match status" value="1"/>
</dbReference>
<dbReference type="Proteomes" id="UP001194468">
    <property type="component" value="Unassembled WGS sequence"/>
</dbReference>
<dbReference type="SMART" id="SM00320">
    <property type="entry name" value="WD40"/>
    <property type="match status" value="5"/>
</dbReference>
<feature type="repeat" description="WD" evidence="1">
    <location>
        <begin position="554"/>
        <end position="595"/>
    </location>
</feature>
<dbReference type="InterPro" id="IPR003615">
    <property type="entry name" value="HNH_nuc"/>
</dbReference>
<proteinExistence type="predicted"/>
<feature type="domain" description="HNH nuclease" evidence="3">
    <location>
        <begin position="139"/>
        <end position="212"/>
    </location>
</feature>
<dbReference type="Pfam" id="PF13391">
    <property type="entry name" value="HNH_2"/>
    <property type="match status" value="1"/>
</dbReference>
<keyword evidence="5" id="KW-1185">Reference proteome</keyword>
<evidence type="ECO:0000259" key="2">
    <source>
        <dbReference type="Pfam" id="PF06985"/>
    </source>
</evidence>
<gene>
    <name evidence="4" type="ORF">L210DRAFT_3653541</name>
</gene>
<dbReference type="PANTHER" id="PTHR10622:SF10">
    <property type="entry name" value="HET DOMAIN-CONTAINING PROTEIN"/>
    <property type="match status" value="1"/>
</dbReference>
<feature type="domain" description="Heterokaryon incompatibility" evidence="2">
    <location>
        <begin position="854"/>
        <end position="942"/>
    </location>
</feature>
<evidence type="ECO:0000313" key="4">
    <source>
        <dbReference type="EMBL" id="KAF8424276.1"/>
    </source>
</evidence>
<dbReference type="EMBL" id="WHUW01000105">
    <property type="protein sequence ID" value="KAF8424276.1"/>
    <property type="molecule type" value="Genomic_DNA"/>
</dbReference>
<dbReference type="Gene3D" id="2.130.10.10">
    <property type="entry name" value="YVTN repeat-like/Quinoprotein amine dehydrogenase"/>
    <property type="match status" value="2"/>
</dbReference>
<dbReference type="SUPFAM" id="SSF50978">
    <property type="entry name" value="WD40 repeat-like"/>
    <property type="match status" value="1"/>
</dbReference>
<evidence type="ECO:0008006" key="6">
    <source>
        <dbReference type="Google" id="ProtNLM"/>
    </source>
</evidence>
<comment type="caution">
    <text evidence="4">The sequence shown here is derived from an EMBL/GenBank/DDBJ whole genome shotgun (WGS) entry which is preliminary data.</text>
</comment>